<dbReference type="InterPro" id="IPR002711">
    <property type="entry name" value="HNH"/>
</dbReference>
<evidence type="ECO:0000313" key="3">
    <source>
        <dbReference type="EMBL" id="KKM05353.1"/>
    </source>
</evidence>
<organism evidence="3">
    <name type="scientific">marine sediment metagenome</name>
    <dbReference type="NCBI Taxonomy" id="412755"/>
    <lineage>
        <taxon>unclassified sequences</taxon>
        <taxon>metagenomes</taxon>
        <taxon>ecological metagenomes</taxon>
    </lineage>
</organism>
<reference evidence="3" key="1">
    <citation type="journal article" date="2015" name="Nature">
        <title>Complex archaea that bridge the gap between prokaryotes and eukaryotes.</title>
        <authorList>
            <person name="Spang A."/>
            <person name="Saw J.H."/>
            <person name="Jorgensen S.L."/>
            <person name="Zaremba-Niedzwiedzka K."/>
            <person name="Martijn J."/>
            <person name="Lind A.E."/>
            <person name="van Eijk R."/>
            <person name="Schleper C."/>
            <person name="Guy L."/>
            <person name="Ettema T.J."/>
        </authorList>
    </citation>
    <scope>NUCLEOTIDE SEQUENCE</scope>
</reference>
<comment type="caution">
    <text evidence="3">The sequence shown here is derived from an EMBL/GenBank/DDBJ whole genome shotgun (WGS) entry which is preliminary data.</text>
</comment>
<dbReference type="InterPro" id="IPR052892">
    <property type="entry name" value="NA-targeting_endonuclease"/>
</dbReference>
<dbReference type="PANTHER" id="PTHR33877:SF2">
    <property type="entry name" value="OS07G0170200 PROTEIN"/>
    <property type="match status" value="1"/>
</dbReference>
<evidence type="ECO:0000259" key="2">
    <source>
        <dbReference type="SMART" id="SM00507"/>
    </source>
</evidence>
<dbReference type="GO" id="GO:0003676">
    <property type="term" value="F:nucleic acid binding"/>
    <property type="evidence" value="ECO:0007669"/>
    <property type="project" value="InterPro"/>
</dbReference>
<gene>
    <name evidence="3" type="ORF">LCGC14_1754970</name>
</gene>
<protein>
    <recommendedName>
        <fullName evidence="2">HNH nuclease domain-containing protein</fullName>
    </recommendedName>
</protein>
<dbReference type="PANTHER" id="PTHR33877">
    <property type="entry name" value="SLL1193 PROTEIN"/>
    <property type="match status" value="1"/>
</dbReference>
<dbReference type="GO" id="GO:0008270">
    <property type="term" value="F:zinc ion binding"/>
    <property type="evidence" value="ECO:0007669"/>
    <property type="project" value="InterPro"/>
</dbReference>
<accession>A0A0F9K2D6</accession>
<evidence type="ECO:0000256" key="1">
    <source>
        <dbReference type="SAM" id="MobiDB-lite"/>
    </source>
</evidence>
<dbReference type="InterPro" id="IPR003615">
    <property type="entry name" value="HNH_nuc"/>
</dbReference>
<sequence length="98" mass="10864">MTPRRTFSIEEQERILATHGYWCHYCKRALSLEKATTDHIVPLSAGGTHAFSNLVPACRSCNGSKGSSQAPKTRRDRRGNALRERDIRRAVRAAALGA</sequence>
<dbReference type="EMBL" id="LAZR01016241">
    <property type="protein sequence ID" value="KKM05353.1"/>
    <property type="molecule type" value="Genomic_DNA"/>
</dbReference>
<feature type="compositionally biased region" description="Polar residues" evidence="1">
    <location>
        <begin position="61"/>
        <end position="71"/>
    </location>
</feature>
<feature type="domain" description="HNH nuclease" evidence="2">
    <location>
        <begin position="11"/>
        <end position="63"/>
    </location>
</feature>
<dbReference type="Gene3D" id="1.10.30.50">
    <property type="match status" value="1"/>
</dbReference>
<dbReference type="SMART" id="SM00507">
    <property type="entry name" value="HNHc"/>
    <property type="match status" value="1"/>
</dbReference>
<feature type="region of interest" description="Disordered" evidence="1">
    <location>
        <begin position="61"/>
        <end position="84"/>
    </location>
</feature>
<name>A0A0F9K2D6_9ZZZZ</name>
<dbReference type="GO" id="GO:0004519">
    <property type="term" value="F:endonuclease activity"/>
    <property type="evidence" value="ECO:0007669"/>
    <property type="project" value="InterPro"/>
</dbReference>
<dbReference type="AlphaFoldDB" id="A0A0F9K2D6"/>
<proteinExistence type="predicted"/>
<dbReference type="CDD" id="cd00085">
    <property type="entry name" value="HNHc"/>
    <property type="match status" value="1"/>
</dbReference>
<dbReference type="Pfam" id="PF01844">
    <property type="entry name" value="HNH"/>
    <property type="match status" value="1"/>
</dbReference>